<feature type="domain" description="GTD-binding" evidence="6">
    <location>
        <begin position="303"/>
        <end position="401"/>
    </location>
</feature>
<reference evidence="7 8" key="1">
    <citation type="submission" date="2021-05" db="EMBL/GenBank/DDBJ databases">
        <title>Genome Assembly of Synthetic Allotetraploid Brassica napus Reveals Homoeologous Exchanges between Subgenomes.</title>
        <authorList>
            <person name="Davis J.T."/>
        </authorList>
    </citation>
    <scope>NUCLEOTIDE SEQUENCE [LARGE SCALE GENOMIC DNA]</scope>
    <source>
        <strain evidence="8">cv. Da-Ae</strain>
        <tissue evidence="7">Seedling</tissue>
    </source>
</reference>
<dbReference type="PANTHER" id="PTHR31422:SF1">
    <property type="entry name" value="GTD-BINDING DOMAIN-CONTAINING PROTEIN"/>
    <property type="match status" value="1"/>
</dbReference>
<keyword evidence="5" id="KW-0175">Coiled coil</keyword>
<keyword evidence="2" id="KW-0812">Transmembrane</keyword>
<accession>A0ABQ8DUB2</accession>
<evidence type="ECO:0000256" key="1">
    <source>
        <dbReference type="ARBA" id="ARBA00004370"/>
    </source>
</evidence>
<protein>
    <recommendedName>
        <fullName evidence="6">GTD-binding domain-containing protein</fullName>
    </recommendedName>
</protein>
<dbReference type="PROSITE" id="PS51775">
    <property type="entry name" value="GTD_BINDING"/>
    <property type="match status" value="2"/>
</dbReference>
<name>A0ABQ8DUB2_BRANA</name>
<evidence type="ECO:0000313" key="8">
    <source>
        <dbReference type="Proteomes" id="UP000824890"/>
    </source>
</evidence>
<evidence type="ECO:0000256" key="3">
    <source>
        <dbReference type="ARBA" id="ARBA00022989"/>
    </source>
</evidence>
<dbReference type="Proteomes" id="UP000824890">
    <property type="component" value="Unassembled WGS sequence"/>
</dbReference>
<proteinExistence type="predicted"/>
<dbReference type="EMBL" id="JAGKQM010000003">
    <property type="protein sequence ID" value="KAH0932046.1"/>
    <property type="molecule type" value="Genomic_DNA"/>
</dbReference>
<sequence>VENLTLTIDQTYTKNTASFESKICDKRERMVERTMSLGVGVNKETMRAQQELLQKITHELDAEREASSTAASEALSMILRLQGEKAALEMEASQYKRMSEEKMCHAETSLTLFEDLIYRKEMEMASLEFQKGVESSSLSPRQDLSACWEEIRRIDDHVREVSESRDVAKGSKWSLLRCGSISHALVSNTVLESAKSDVSSIMEMIKNPERFSASDEVPRTKESLTIISEERNVGGKMVSSDYKRKVSKPPKDTSIEAEHMSLLKEIREQISEMQSEMRNLNCIKLDLCPIARRIEPLTQSKSLGVGGNGETMRAQQELLKKITHELDAEREASSSAASEAVSMILRLQEEKAALEMEASHYNRMAEEKMCHAETSLTLFEDLIYRKEMEMASRVSGVESGSLSPRQDLSACWEEIRRIDDHVREMIKNPERFSASDEVPRTKESLTIISEERNVSHRF</sequence>
<comment type="subcellular location">
    <subcellularLocation>
        <location evidence="1">Membrane</location>
    </subcellularLocation>
</comment>
<feature type="coiled-coil region" evidence="5">
    <location>
        <begin position="46"/>
        <end position="98"/>
    </location>
</feature>
<feature type="non-terminal residue" evidence="7">
    <location>
        <position position="1"/>
    </location>
</feature>
<keyword evidence="4" id="KW-0472">Membrane</keyword>
<evidence type="ECO:0000256" key="2">
    <source>
        <dbReference type="ARBA" id="ARBA00022692"/>
    </source>
</evidence>
<feature type="domain" description="GTD-binding" evidence="6">
    <location>
        <begin position="37"/>
        <end position="137"/>
    </location>
</feature>
<evidence type="ECO:0000313" key="7">
    <source>
        <dbReference type="EMBL" id="KAH0932046.1"/>
    </source>
</evidence>
<keyword evidence="3" id="KW-1133">Transmembrane helix</keyword>
<evidence type="ECO:0000256" key="5">
    <source>
        <dbReference type="SAM" id="Coils"/>
    </source>
</evidence>
<gene>
    <name evidence="7" type="ORF">HID58_009163</name>
</gene>
<keyword evidence="8" id="KW-1185">Reference proteome</keyword>
<feature type="coiled-coil region" evidence="5">
    <location>
        <begin position="312"/>
        <end position="364"/>
    </location>
</feature>
<evidence type="ECO:0000259" key="6">
    <source>
        <dbReference type="PROSITE" id="PS51775"/>
    </source>
</evidence>
<dbReference type="Pfam" id="PF04576">
    <property type="entry name" value="Zein-binding"/>
    <property type="match status" value="2"/>
</dbReference>
<evidence type="ECO:0000256" key="4">
    <source>
        <dbReference type="ARBA" id="ARBA00023136"/>
    </source>
</evidence>
<organism evidence="7 8">
    <name type="scientific">Brassica napus</name>
    <name type="common">Rape</name>
    <dbReference type="NCBI Taxonomy" id="3708"/>
    <lineage>
        <taxon>Eukaryota</taxon>
        <taxon>Viridiplantae</taxon>
        <taxon>Streptophyta</taxon>
        <taxon>Embryophyta</taxon>
        <taxon>Tracheophyta</taxon>
        <taxon>Spermatophyta</taxon>
        <taxon>Magnoliopsida</taxon>
        <taxon>eudicotyledons</taxon>
        <taxon>Gunneridae</taxon>
        <taxon>Pentapetalae</taxon>
        <taxon>rosids</taxon>
        <taxon>malvids</taxon>
        <taxon>Brassicales</taxon>
        <taxon>Brassicaceae</taxon>
        <taxon>Brassiceae</taxon>
        <taxon>Brassica</taxon>
    </lineage>
</organism>
<dbReference type="PANTHER" id="PTHR31422">
    <property type="entry name" value="BNAANNG28530D PROTEIN"/>
    <property type="match status" value="1"/>
</dbReference>
<comment type="caution">
    <text evidence="7">The sequence shown here is derived from an EMBL/GenBank/DDBJ whole genome shotgun (WGS) entry which is preliminary data.</text>
</comment>
<dbReference type="InterPro" id="IPR007656">
    <property type="entry name" value="GTD-bd"/>
</dbReference>
<feature type="coiled-coil region" evidence="5">
    <location>
        <begin position="256"/>
        <end position="283"/>
    </location>
</feature>